<dbReference type="AlphaFoldDB" id="A0A1N6RFW0"/>
<organism evidence="9 10">
    <name type="scientific">Marinobacterium stanieri</name>
    <dbReference type="NCBI Taxonomy" id="49186"/>
    <lineage>
        <taxon>Bacteria</taxon>
        <taxon>Pseudomonadati</taxon>
        <taxon>Pseudomonadota</taxon>
        <taxon>Gammaproteobacteria</taxon>
        <taxon>Oceanospirillales</taxon>
        <taxon>Oceanospirillaceae</taxon>
        <taxon>Marinobacterium</taxon>
    </lineage>
</organism>
<feature type="binding site" evidence="7">
    <location>
        <position position="28"/>
    </location>
    <ligand>
        <name>glyoxylate</name>
        <dbReference type="ChEBI" id="CHEBI:36655"/>
    </ligand>
</feature>
<evidence type="ECO:0000256" key="2">
    <source>
        <dbReference type="ARBA" id="ARBA00022630"/>
    </source>
</evidence>
<dbReference type="GO" id="GO:0010181">
    <property type="term" value="F:FMN binding"/>
    <property type="evidence" value="ECO:0007669"/>
    <property type="project" value="InterPro"/>
</dbReference>
<dbReference type="EMBL" id="FTMN01000003">
    <property type="protein sequence ID" value="SIQ27743.1"/>
    <property type="molecule type" value="Genomic_DNA"/>
</dbReference>
<feature type="binding site" evidence="7">
    <location>
        <position position="168"/>
    </location>
    <ligand>
        <name>glyoxylate</name>
        <dbReference type="ChEBI" id="CHEBI:36655"/>
    </ligand>
</feature>
<feature type="domain" description="FMN hydroxy acid dehydrogenase" evidence="8">
    <location>
        <begin position="2"/>
        <end position="385"/>
    </location>
</feature>
<dbReference type="GO" id="GO:0016614">
    <property type="term" value="F:oxidoreductase activity, acting on CH-OH group of donors"/>
    <property type="evidence" value="ECO:0007669"/>
    <property type="project" value="UniProtKB-ARBA"/>
</dbReference>
<feature type="active site" description="Proton acceptor" evidence="6">
    <location>
        <position position="280"/>
    </location>
</feature>
<evidence type="ECO:0000256" key="5">
    <source>
        <dbReference type="ARBA" id="ARBA00024042"/>
    </source>
</evidence>
<comment type="cofactor">
    <cofactor evidence="1">
        <name>FMN</name>
        <dbReference type="ChEBI" id="CHEBI:58210"/>
    </cofactor>
</comment>
<feature type="binding site" evidence="7">
    <location>
        <position position="159"/>
    </location>
    <ligand>
        <name>FMN</name>
        <dbReference type="ChEBI" id="CHEBI:58210"/>
    </ligand>
</feature>
<feature type="binding site" evidence="7">
    <location>
        <begin position="334"/>
        <end position="335"/>
    </location>
    <ligand>
        <name>FMN</name>
        <dbReference type="ChEBI" id="CHEBI:58210"/>
    </ligand>
</feature>
<protein>
    <submittedName>
        <fullName evidence="9">L-lactate dehydrogenase (Cytochrome)</fullName>
    </submittedName>
</protein>
<feature type="binding site" evidence="7">
    <location>
        <position position="131"/>
    </location>
    <ligand>
        <name>FMN</name>
        <dbReference type="ChEBI" id="CHEBI:58210"/>
    </ligand>
</feature>
<dbReference type="PANTHER" id="PTHR10578">
    <property type="entry name" value="S -2-HYDROXY-ACID OXIDASE-RELATED"/>
    <property type="match status" value="1"/>
</dbReference>
<keyword evidence="3 7" id="KW-0288">FMN</keyword>
<evidence type="ECO:0000256" key="6">
    <source>
        <dbReference type="PIRSR" id="PIRSR000138-1"/>
    </source>
</evidence>
<feature type="binding site" evidence="7">
    <location>
        <position position="280"/>
    </location>
    <ligand>
        <name>glyoxylate</name>
        <dbReference type="ChEBI" id="CHEBI:36655"/>
    </ligand>
</feature>
<feature type="binding site" evidence="7">
    <location>
        <begin position="311"/>
        <end position="315"/>
    </location>
    <ligand>
        <name>FMN</name>
        <dbReference type="ChEBI" id="CHEBI:58210"/>
    </ligand>
</feature>
<evidence type="ECO:0000313" key="10">
    <source>
        <dbReference type="Proteomes" id="UP000186895"/>
    </source>
</evidence>
<dbReference type="FunFam" id="3.20.20.70:FF:000029">
    <property type="entry name" value="L-lactate dehydrogenase"/>
    <property type="match status" value="1"/>
</dbReference>
<gene>
    <name evidence="9" type="ORF">SAMN05421647_103312</name>
</gene>
<dbReference type="Gene3D" id="3.20.20.70">
    <property type="entry name" value="Aldolase class I"/>
    <property type="match status" value="1"/>
</dbReference>
<feature type="binding site" evidence="7">
    <location>
        <position position="256"/>
    </location>
    <ligand>
        <name>FMN</name>
        <dbReference type="ChEBI" id="CHEBI:58210"/>
    </ligand>
</feature>
<evidence type="ECO:0000259" key="8">
    <source>
        <dbReference type="PROSITE" id="PS51349"/>
    </source>
</evidence>
<dbReference type="RefSeq" id="WP_076462479.1">
    <property type="nucleotide sequence ID" value="NZ_FTMN01000003.1"/>
</dbReference>
<evidence type="ECO:0000256" key="3">
    <source>
        <dbReference type="ARBA" id="ARBA00022643"/>
    </source>
</evidence>
<dbReference type="PROSITE" id="PS51349">
    <property type="entry name" value="FMN_HYDROXY_ACID_DH_2"/>
    <property type="match status" value="1"/>
</dbReference>
<dbReference type="PANTHER" id="PTHR10578:SF107">
    <property type="entry name" value="2-HYDROXYACID OXIDASE 1"/>
    <property type="match status" value="1"/>
</dbReference>
<dbReference type="InterPro" id="IPR012133">
    <property type="entry name" value="Alpha-hydoxy_acid_DH_FMN"/>
</dbReference>
<feature type="binding site" evidence="7">
    <location>
        <position position="110"/>
    </location>
    <ligand>
        <name>FMN</name>
        <dbReference type="ChEBI" id="CHEBI:58210"/>
    </ligand>
</feature>
<dbReference type="InterPro" id="IPR013785">
    <property type="entry name" value="Aldolase_TIM"/>
</dbReference>
<keyword evidence="4" id="KW-0560">Oxidoreductase</keyword>
<feature type="binding site" evidence="7">
    <location>
        <position position="283"/>
    </location>
    <ligand>
        <name>glyoxylate</name>
        <dbReference type="ChEBI" id="CHEBI:36655"/>
    </ligand>
</feature>
<dbReference type="Proteomes" id="UP000186895">
    <property type="component" value="Unassembled WGS sequence"/>
</dbReference>
<proteinExistence type="inferred from homology"/>
<dbReference type="Pfam" id="PF01070">
    <property type="entry name" value="FMN_dh"/>
    <property type="match status" value="1"/>
</dbReference>
<feature type="binding site" evidence="7">
    <location>
        <begin position="81"/>
        <end position="83"/>
    </location>
    <ligand>
        <name>FMN</name>
        <dbReference type="ChEBI" id="CHEBI:58210"/>
    </ligand>
</feature>
<dbReference type="PIRSF" id="PIRSF000138">
    <property type="entry name" value="Al-hdrx_acd_dh"/>
    <property type="match status" value="1"/>
</dbReference>
<dbReference type="InterPro" id="IPR000262">
    <property type="entry name" value="FMN-dep_DH"/>
</dbReference>
<comment type="similarity">
    <text evidence="5">Belongs to the FMN-dependent alpha-hydroxy acid dehydrogenase family.</text>
</comment>
<name>A0A1N6RFW0_9GAMM</name>
<accession>A0A1N6RFW0</accession>
<dbReference type="STRING" id="49186.SAMN05421647_103312"/>
<reference evidence="9 10" key="1">
    <citation type="submission" date="2017-01" db="EMBL/GenBank/DDBJ databases">
        <authorList>
            <person name="Mah S.A."/>
            <person name="Swanson W.J."/>
            <person name="Moy G.W."/>
            <person name="Vacquier V.D."/>
        </authorList>
    </citation>
    <scope>NUCLEOTIDE SEQUENCE [LARGE SCALE GENOMIC DNA]</scope>
    <source>
        <strain evidence="9 10">DSM 7027</strain>
    </source>
</reference>
<feature type="binding site" evidence="7">
    <location>
        <position position="133"/>
    </location>
    <ligand>
        <name>glyoxylate</name>
        <dbReference type="ChEBI" id="CHEBI:36655"/>
    </ligand>
</feature>
<evidence type="ECO:0000256" key="4">
    <source>
        <dbReference type="ARBA" id="ARBA00023002"/>
    </source>
</evidence>
<evidence type="ECO:0000256" key="1">
    <source>
        <dbReference type="ARBA" id="ARBA00001917"/>
    </source>
</evidence>
<dbReference type="SUPFAM" id="SSF51395">
    <property type="entry name" value="FMN-linked oxidoreductases"/>
    <property type="match status" value="1"/>
</dbReference>
<sequence length="394" mass="43980">MPKLSQCHNIADLRKRAKRKLPAPMFHYIDGGADDEWSMRRNTEAFDDYELMPNYLRNVDNIDLKTRVLGTELELPFFLSPTGMSRLFHHDKELGACRAADNFGTLYSLSTMATTSLEDVAAATAGPKMFQIYILKDRELTREFVQRCKTSGYQALCLTVDTPLAGNRERDLYNGMTMPPKITPRNFFSYGTSFEWLYNLTRDSDFRLANVVHRVDALDKGAMALIDYVNSQFDRTVTWEDAAWLAEQWDGPFVIKGIQSPADAQRAVEIGATALMVSNHGGRQLESAPAPVDCIAPIRDVIGNQLELIVDGGIRRGTHVIKALAQGADACSIGRPYLYGLASGGQQGVERALTLLKTEIERSLALMGVNSVTDLGPEHFKYLPQRYQDSSIQN</sequence>
<keyword evidence="2 7" id="KW-0285">Flavoprotein</keyword>
<feature type="binding site" evidence="7">
    <location>
        <position position="278"/>
    </location>
    <ligand>
        <name>FMN</name>
        <dbReference type="ChEBI" id="CHEBI:58210"/>
    </ligand>
</feature>
<keyword evidence="10" id="KW-1185">Reference proteome</keyword>
<dbReference type="InterPro" id="IPR037396">
    <property type="entry name" value="FMN_HAD"/>
</dbReference>
<dbReference type="CDD" id="cd02809">
    <property type="entry name" value="alpha_hydroxyacid_oxid_FMN"/>
    <property type="match status" value="1"/>
</dbReference>
<dbReference type="eggNOG" id="COG1304">
    <property type="taxonomic scope" value="Bacteria"/>
</dbReference>
<evidence type="ECO:0000256" key="7">
    <source>
        <dbReference type="PIRSR" id="PIRSR000138-2"/>
    </source>
</evidence>
<evidence type="ECO:0000313" key="9">
    <source>
        <dbReference type="EMBL" id="SIQ27743.1"/>
    </source>
</evidence>
<dbReference type="PROSITE" id="PS00557">
    <property type="entry name" value="FMN_HYDROXY_ACID_DH_1"/>
    <property type="match status" value="1"/>
</dbReference>
<dbReference type="InterPro" id="IPR008259">
    <property type="entry name" value="FMN_hydac_DH_AS"/>
</dbReference>